<evidence type="ECO:0000313" key="2">
    <source>
        <dbReference type="EMBL" id="MRI82569.1"/>
    </source>
</evidence>
<dbReference type="InterPro" id="IPR047928">
    <property type="entry name" value="Perm_prefix_1"/>
</dbReference>
<feature type="transmembrane region" description="Helical" evidence="1">
    <location>
        <begin position="224"/>
        <end position="250"/>
    </location>
</feature>
<dbReference type="Proteomes" id="UP000469870">
    <property type="component" value="Unassembled WGS sequence"/>
</dbReference>
<keyword evidence="1" id="KW-0472">Membrane</keyword>
<keyword evidence="1" id="KW-1133">Transmembrane helix</keyword>
<organism evidence="2 3">
    <name type="scientific">Fundicoccus ignavus</name>
    <dbReference type="NCBI Taxonomy" id="2664442"/>
    <lineage>
        <taxon>Bacteria</taxon>
        <taxon>Bacillati</taxon>
        <taxon>Bacillota</taxon>
        <taxon>Bacilli</taxon>
        <taxon>Lactobacillales</taxon>
        <taxon>Aerococcaceae</taxon>
        <taxon>Fundicoccus</taxon>
    </lineage>
</organism>
<dbReference type="NCBIfam" id="NF038403">
    <property type="entry name" value="perm_prefix_1"/>
    <property type="match status" value="1"/>
</dbReference>
<name>A0A844BY64_9LACT</name>
<evidence type="ECO:0000313" key="3">
    <source>
        <dbReference type="Proteomes" id="UP000469870"/>
    </source>
</evidence>
<dbReference type="EMBL" id="WJQR01000014">
    <property type="protein sequence ID" value="MRI82569.1"/>
    <property type="molecule type" value="Genomic_DNA"/>
</dbReference>
<protein>
    <submittedName>
        <fullName evidence="2">Uncharacterized protein</fullName>
    </submittedName>
</protein>
<feature type="transmembrane region" description="Helical" evidence="1">
    <location>
        <begin position="193"/>
        <end position="218"/>
    </location>
</feature>
<dbReference type="AlphaFoldDB" id="A0A844BY64"/>
<evidence type="ECO:0000256" key="1">
    <source>
        <dbReference type="SAM" id="Phobius"/>
    </source>
</evidence>
<keyword evidence="1" id="KW-0812">Transmembrane</keyword>
<dbReference type="RefSeq" id="WP_153862641.1">
    <property type="nucleotide sequence ID" value="NZ_WJQR01000014.1"/>
</dbReference>
<feature type="transmembrane region" description="Helical" evidence="1">
    <location>
        <begin position="134"/>
        <end position="153"/>
    </location>
</feature>
<accession>A0A844BY64</accession>
<gene>
    <name evidence="2" type="ORF">GIY11_11170</name>
</gene>
<reference evidence="2 3" key="1">
    <citation type="submission" date="2019-11" db="EMBL/GenBank/DDBJ databases">
        <title>Characterisation of Fundicoccus ignavus gen. nov. sp. nov., a novel genus of the family Aerococcaceae isolated from bulk tank milk.</title>
        <authorList>
            <person name="Siebert A."/>
            <person name="Huptas C."/>
            <person name="Wenning M."/>
            <person name="Scherer S."/>
            <person name="Doll E.V."/>
        </authorList>
    </citation>
    <scope>NUCLEOTIDE SEQUENCE [LARGE SCALE GENOMIC DNA]</scope>
    <source>
        <strain evidence="2 3">DSM 109653</strain>
    </source>
</reference>
<comment type="caution">
    <text evidence="2">The sequence shown here is derived from an EMBL/GenBank/DDBJ whole genome shotgun (WGS) entry which is preliminary data.</text>
</comment>
<proteinExistence type="predicted"/>
<feature type="transmembrane region" description="Helical" evidence="1">
    <location>
        <begin position="101"/>
        <end position="122"/>
    </location>
</feature>
<sequence>MNIFEEYIANSFSGITDTPEVLQVKQDLLQHMNEKYEELLSAGLSAHEAIGSVIADFGAVDELLIEMGLKVEQTVEQESVQQAEFVTLSNIRAYLETSRKAALLIASGVAIILLGVALELFIEANGLFGGHSDNIFGIVVIIAAAIAVGMFIYGGTSFSEHSELDEDFLIKHETYQIVQKESHQLRKDYQRNLIIGIVTIILAPIYILVAESFSFLGIERNSVSIFLMMIAFGVFILIFNGITMLFISVVNFSSC</sequence>